<evidence type="ECO:0000313" key="2">
    <source>
        <dbReference type="Proteomes" id="UP001162992"/>
    </source>
</evidence>
<dbReference type="Proteomes" id="UP001162992">
    <property type="component" value="Chromosome 22"/>
</dbReference>
<gene>
    <name evidence="1" type="ORF">O6H91_22G043000</name>
</gene>
<reference evidence="2" key="1">
    <citation type="journal article" date="2024" name="Proc. Natl. Acad. Sci. U.S.A.">
        <title>Extraordinary preservation of gene collinearity over three hundred million years revealed in homosporous lycophytes.</title>
        <authorList>
            <person name="Li C."/>
            <person name="Wickell D."/>
            <person name="Kuo L.Y."/>
            <person name="Chen X."/>
            <person name="Nie B."/>
            <person name="Liao X."/>
            <person name="Peng D."/>
            <person name="Ji J."/>
            <person name="Jenkins J."/>
            <person name="Williams M."/>
            <person name="Shu S."/>
            <person name="Plott C."/>
            <person name="Barry K."/>
            <person name="Rajasekar S."/>
            <person name="Grimwood J."/>
            <person name="Han X."/>
            <person name="Sun S."/>
            <person name="Hou Z."/>
            <person name="He W."/>
            <person name="Dai G."/>
            <person name="Sun C."/>
            <person name="Schmutz J."/>
            <person name="Leebens-Mack J.H."/>
            <person name="Li F.W."/>
            <person name="Wang L."/>
        </authorList>
    </citation>
    <scope>NUCLEOTIDE SEQUENCE [LARGE SCALE GENOMIC DNA]</scope>
    <source>
        <strain evidence="2">cv. PW_Plant_1</strain>
    </source>
</reference>
<sequence>MMERASSRLRLSTISRHLSAPSQRFASQLKNLSASKKVLGMPVIIGAMVLDIHAVPFAADLQRGTTVPGKVTYVQGGVGRNVAECITKLGVPAFLISVVGQDMAGQLLVAHWLSLGLSIEGVQQCAECVTPVVSAVFDTKGELATAVADVTALEEHMTPKWICQFVDIIQSAPVMMVDANLMPNVLEAACSLAREANVPIWFEPVSVPKSVRATGLLKYQITFASPNKAELISMAENLTCSVKGMMSQGSLSTKTGSARVKEIVWKLRHHIYVLLATGMKYIVLTLGKHGVVLCSTRNNPMFQDSLGQMDLSSDADGGTTFDAIPVAAILSRAIASSLTETSSDGISSNVTNTQTNIFEFPNDSYEPPHVQNAVQSEPKVMCVHLPALPSTVVSLSGAGDCLVAGTMAALSGNCDLVRSLAYGVAVARLAVQSDSNVPECFSRNSISDDVQFVMSQTQVFHI</sequence>
<name>A0ACC2AF89_DIPCM</name>
<proteinExistence type="predicted"/>
<keyword evidence="2" id="KW-1185">Reference proteome</keyword>
<evidence type="ECO:0000313" key="1">
    <source>
        <dbReference type="EMBL" id="KAJ7516101.1"/>
    </source>
</evidence>
<comment type="caution">
    <text evidence="1">The sequence shown here is derived from an EMBL/GenBank/DDBJ whole genome shotgun (WGS) entry which is preliminary data.</text>
</comment>
<dbReference type="EMBL" id="CM055113">
    <property type="protein sequence ID" value="KAJ7516101.1"/>
    <property type="molecule type" value="Genomic_DNA"/>
</dbReference>
<organism evidence="1 2">
    <name type="scientific">Diphasiastrum complanatum</name>
    <name type="common">Issler's clubmoss</name>
    <name type="synonym">Lycopodium complanatum</name>
    <dbReference type="NCBI Taxonomy" id="34168"/>
    <lineage>
        <taxon>Eukaryota</taxon>
        <taxon>Viridiplantae</taxon>
        <taxon>Streptophyta</taxon>
        <taxon>Embryophyta</taxon>
        <taxon>Tracheophyta</taxon>
        <taxon>Lycopodiopsida</taxon>
        <taxon>Lycopodiales</taxon>
        <taxon>Lycopodiaceae</taxon>
        <taxon>Lycopodioideae</taxon>
        <taxon>Diphasiastrum</taxon>
    </lineage>
</organism>
<accession>A0ACC2AF89</accession>
<protein>
    <submittedName>
        <fullName evidence="1">Uncharacterized protein</fullName>
    </submittedName>
</protein>